<dbReference type="PANTHER" id="PTHR30502">
    <property type="entry name" value="2-KETO-3-DEOXY-L-RHAMNONATE ALDOLASE"/>
    <property type="match status" value="1"/>
</dbReference>
<protein>
    <submittedName>
        <fullName evidence="5">2-keto-3-deoxy-L-rhamnonate aldolase</fullName>
        <ecNumber evidence="5">4.1.2.53</ecNumber>
    </submittedName>
</protein>
<keyword evidence="3 5" id="KW-0456">Lyase</keyword>
<dbReference type="AlphaFoldDB" id="A0A644WZ07"/>
<name>A0A644WZ07_9ZZZZ</name>
<comment type="similarity">
    <text evidence="1">Belongs to the HpcH/HpaI aldolase family.</text>
</comment>
<dbReference type="InterPro" id="IPR050251">
    <property type="entry name" value="HpcH-HpaI_aldolase"/>
</dbReference>
<dbReference type="EMBL" id="VSSQ01001535">
    <property type="protein sequence ID" value="MPM09150.1"/>
    <property type="molecule type" value="Genomic_DNA"/>
</dbReference>
<evidence type="ECO:0000313" key="5">
    <source>
        <dbReference type="EMBL" id="MPM09150.1"/>
    </source>
</evidence>
<organism evidence="5">
    <name type="scientific">bioreactor metagenome</name>
    <dbReference type="NCBI Taxonomy" id="1076179"/>
    <lineage>
        <taxon>unclassified sequences</taxon>
        <taxon>metagenomes</taxon>
        <taxon>ecological metagenomes</taxon>
    </lineage>
</organism>
<keyword evidence="2" id="KW-0479">Metal-binding</keyword>
<dbReference type="GO" id="GO:0046872">
    <property type="term" value="F:metal ion binding"/>
    <property type="evidence" value="ECO:0007669"/>
    <property type="project" value="UniProtKB-KW"/>
</dbReference>
<evidence type="ECO:0000256" key="3">
    <source>
        <dbReference type="ARBA" id="ARBA00023239"/>
    </source>
</evidence>
<dbReference type="SUPFAM" id="SSF51621">
    <property type="entry name" value="Phosphoenolpyruvate/pyruvate domain"/>
    <property type="match status" value="1"/>
</dbReference>
<feature type="domain" description="HpcH/HpaI aldolase/citrate lyase" evidence="4">
    <location>
        <begin position="32"/>
        <end position="230"/>
    </location>
</feature>
<sequence>MNAQKEFMEKLAARKPVVGCGLMNVTYSGVMQVYKSCGMDFVLIDCEHGTLSDVSIEEILRTCRLLDLPTVVRVPGIHQSLIAKPMDMGADGIMVPRVDTVEQLDDIVKYWRFAPRGKKGFGGFAQLRPGETIPDVNDNRVLSIQIESREGAANLEKMLTKYPGELQFVLVGPTDLSVDVGTPGDMYSEVELEVIADIAKTCERHGVSLGMFCTGPDVMQFWADRGINVMWVTAELFLLANEVGRVKTMFDDLK</sequence>
<dbReference type="InterPro" id="IPR015813">
    <property type="entry name" value="Pyrv/PenolPyrv_kinase-like_dom"/>
</dbReference>
<proteinExistence type="inferred from homology"/>
<dbReference type="Pfam" id="PF03328">
    <property type="entry name" value="HpcH_HpaI"/>
    <property type="match status" value="1"/>
</dbReference>
<evidence type="ECO:0000259" key="4">
    <source>
        <dbReference type="Pfam" id="PF03328"/>
    </source>
</evidence>
<evidence type="ECO:0000256" key="2">
    <source>
        <dbReference type="ARBA" id="ARBA00022723"/>
    </source>
</evidence>
<accession>A0A644WZ07</accession>
<dbReference type="Gene3D" id="3.20.20.60">
    <property type="entry name" value="Phosphoenolpyruvate-binding domains"/>
    <property type="match status" value="1"/>
</dbReference>
<dbReference type="GO" id="GO:0005737">
    <property type="term" value="C:cytoplasm"/>
    <property type="evidence" value="ECO:0007669"/>
    <property type="project" value="TreeGrafter"/>
</dbReference>
<dbReference type="InterPro" id="IPR005000">
    <property type="entry name" value="Aldolase/citrate-lyase_domain"/>
</dbReference>
<reference evidence="5" key="1">
    <citation type="submission" date="2019-08" db="EMBL/GenBank/DDBJ databases">
        <authorList>
            <person name="Kucharzyk K."/>
            <person name="Murdoch R.W."/>
            <person name="Higgins S."/>
            <person name="Loffler F."/>
        </authorList>
    </citation>
    <scope>NUCLEOTIDE SEQUENCE</scope>
</reference>
<dbReference type="PANTHER" id="PTHR30502:SF0">
    <property type="entry name" value="PHOSPHOENOLPYRUVATE CARBOXYLASE FAMILY PROTEIN"/>
    <property type="match status" value="1"/>
</dbReference>
<dbReference type="GO" id="GO:0106099">
    <property type="term" value="F:2-keto-3-deoxy-L-rhamnonate aldolase activity"/>
    <property type="evidence" value="ECO:0007669"/>
    <property type="project" value="UniProtKB-EC"/>
</dbReference>
<dbReference type="InterPro" id="IPR040442">
    <property type="entry name" value="Pyrv_kinase-like_dom_sf"/>
</dbReference>
<dbReference type="EC" id="4.1.2.53" evidence="5"/>
<evidence type="ECO:0000256" key="1">
    <source>
        <dbReference type="ARBA" id="ARBA00005568"/>
    </source>
</evidence>
<gene>
    <name evidence="5" type="primary">rhmA_2</name>
    <name evidence="5" type="ORF">SDC9_55466</name>
</gene>
<comment type="caution">
    <text evidence="5">The sequence shown here is derived from an EMBL/GenBank/DDBJ whole genome shotgun (WGS) entry which is preliminary data.</text>
</comment>